<evidence type="ECO:0000259" key="6">
    <source>
        <dbReference type="Pfam" id="PF12637"/>
    </source>
</evidence>
<evidence type="ECO:0000256" key="2">
    <source>
        <dbReference type="ARBA" id="ARBA00012274"/>
    </source>
</evidence>
<name>A0A0M3DF35_9FIRM</name>
<dbReference type="InterPro" id="IPR024434">
    <property type="entry name" value="TSCPD_dom"/>
</dbReference>
<keyword evidence="4" id="KW-0547">Nucleotide-binding</keyword>
<proteinExistence type="inferred from homology"/>
<evidence type="ECO:0000256" key="4">
    <source>
        <dbReference type="ARBA" id="ARBA00022741"/>
    </source>
</evidence>
<dbReference type="GO" id="GO:0000166">
    <property type="term" value="F:nucleotide binding"/>
    <property type="evidence" value="ECO:0007669"/>
    <property type="project" value="UniProtKB-KW"/>
</dbReference>
<reference evidence="7 8" key="1">
    <citation type="submission" date="2015-04" db="EMBL/GenBank/DDBJ databases">
        <title>Microcin producing Clostridium sp. JC272T.</title>
        <authorList>
            <person name="Jyothsna T."/>
            <person name="Sasikala C."/>
            <person name="Ramana C."/>
        </authorList>
    </citation>
    <scope>NUCLEOTIDE SEQUENCE [LARGE SCALE GENOMIC DNA]</scope>
    <source>
        <strain evidence="7 8">JC272</strain>
    </source>
</reference>
<dbReference type="AlphaFoldDB" id="A0A0M3DF35"/>
<sequence>MKVSFKPSGVCCKEMVFDIDENNIVTSVDFVGGCPGNLLGLKHLVEGTRADEVADKLAGITCGGKSTSCPDQLSKALRDQLSK</sequence>
<accession>A0A0M3DF35</accession>
<dbReference type="NCBIfam" id="TIGR03905">
    <property type="entry name" value="TIGR03905_4_Cys"/>
    <property type="match status" value="1"/>
</dbReference>
<dbReference type="EMBL" id="LBBT01000247">
    <property type="protein sequence ID" value="KKY00741.1"/>
    <property type="molecule type" value="Genomic_DNA"/>
</dbReference>
<comment type="caution">
    <text evidence="7">The sequence shown here is derived from an EMBL/GenBank/DDBJ whole genome shotgun (WGS) entry which is preliminary data.</text>
</comment>
<evidence type="ECO:0000256" key="3">
    <source>
        <dbReference type="ARBA" id="ARBA00022634"/>
    </source>
</evidence>
<dbReference type="GO" id="GO:0071897">
    <property type="term" value="P:DNA biosynthetic process"/>
    <property type="evidence" value="ECO:0007669"/>
    <property type="project" value="UniProtKB-KW"/>
</dbReference>
<dbReference type="PATRIC" id="fig|1629550.3.peg.1935"/>
<comment type="similarity">
    <text evidence="1">Belongs to the ribonucleoside diphosphate reductase class-2 family.</text>
</comment>
<dbReference type="Proteomes" id="UP000034407">
    <property type="component" value="Unassembled WGS sequence"/>
</dbReference>
<evidence type="ECO:0000256" key="5">
    <source>
        <dbReference type="ARBA" id="ARBA00047754"/>
    </source>
</evidence>
<evidence type="ECO:0000313" key="8">
    <source>
        <dbReference type="Proteomes" id="UP000034407"/>
    </source>
</evidence>
<dbReference type="GO" id="GO:0004748">
    <property type="term" value="F:ribonucleoside-diphosphate reductase activity, thioredoxin disulfide as acceptor"/>
    <property type="evidence" value="ECO:0007669"/>
    <property type="project" value="UniProtKB-EC"/>
</dbReference>
<keyword evidence="3" id="KW-0237">DNA synthesis</keyword>
<dbReference type="EC" id="1.17.4.1" evidence="2"/>
<feature type="domain" description="TSCPD" evidence="6">
    <location>
        <begin position="6"/>
        <end position="79"/>
    </location>
</feature>
<keyword evidence="8" id="KW-1185">Reference proteome</keyword>
<comment type="catalytic activity">
    <reaction evidence="5">
        <text>a 2'-deoxyribonucleoside 5'-diphosphate + [thioredoxin]-disulfide + H2O = a ribonucleoside 5'-diphosphate + [thioredoxin]-dithiol</text>
        <dbReference type="Rhea" id="RHEA:23252"/>
        <dbReference type="Rhea" id="RHEA-COMP:10698"/>
        <dbReference type="Rhea" id="RHEA-COMP:10700"/>
        <dbReference type="ChEBI" id="CHEBI:15377"/>
        <dbReference type="ChEBI" id="CHEBI:29950"/>
        <dbReference type="ChEBI" id="CHEBI:50058"/>
        <dbReference type="ChEBI" id="CHEBI:57930"/>
        <dbReference type="ChEBI" id="CHEBI:73316"/>
        <dbReference type="EC" id="1.17.4.1"/>
    </reaction>
</comment>
<gene>
    <name evidence="7" type="ORF">VN21_12460</name>
</gene>
<protein>
    <recommendedName>
        <fullName evidence="2">ribonucleoside-diphosphate reductase</fullName>
        <ecNumber evidence="2">1.17.4.1</ecNumber>
    </recommendedName>
</protein>
<evidence type="ECO:0000313" key="7">
    <source>
        <dbReference type="EMBL" id="KKY00741.1"/>
    </source>
</evidence>
<evidence type="ECO:0000256" key="1">
    <source>
        <dbReference type="ARBA" id="ARBA00007405"/>
    </source>
</evidence>
<dbReference type="OrthoDB" id="9801525at2"/>
<dbReference type="InterPro" id="IPR023806">
    <property type="entry name" value="CHP03905"/>
</dbReference>
<organism evidence="7 8">
    <name type="scientific">Paraclostridium benzoelyticum</name>
    <dbReference type="NCBI Taxonomy" id="1629550"/>
    <lineage>
        <taxon>Bacteria</taxon>
        <taxon>Bacillati</taxon>
        <taxon>Bacillota</taxon>
        <taxon>Clostridia</taxon>
        <taxon>Peptostreptococcales</taxon>
        <taxon>Peptostreptococcaceae</taxon>
        <taxon>Paraclostridium</taxon>
    </lineage>
</organism>
<dbReference type="Pfam" id="PF12637">
    <property type="entry name" value="TSCPD"/>
    <property type="match status" value="1"/>
</dbReference>
<dbReference type="RefSeq" id="WP_046823527.1">
    <property type="nucleotide sequence ID" value="NZ_LBBT01000247.1"/>
</dbReference>